<evidence type="ECO:0000313" key="3">
    <source>
        <dbReference type="Proteomes" id="UP000807309"/>
    </source>
</evidence>
<dbReference type="Proteomes" id="UP000807309">
    <property type="component" value="Unassembled WGS sequence"/>
</dbReference>
<dbReference type="RefSeq" id="WP_195032664.1">
    <property type="nucleotide sequence ID" value="NZ_JADLRE010000006.1"/>
</dbReference>
<comment type="caution">
    <text evidence="2">The sequence shown here is derived from an EMBL/GenBank/DDBJ whole genome shotgun (WGS) entry which is preliminary data.</text>
</comment>
<reference evidence="2 3" key="1">
    <citation type="submission" date="2020-10" db="EMBL/GenBank/DDBJ databases">
        <title>Identification of Nocardia species via Next-generation sequencing and recognition of intraspecies genetic diversity.</title>
        <authorList>
            <person name="Li P."/>
            <person name="Li P."/>
            <person name="Lu B."/>
        </authorList>
    </citation>
    <scope>NUCLEOTIDE SEQUENCE [LARGE SCALE GENOMIC DNA]</scope>
    <source>
        <strain evidence="2 3">N-11</strain>
    </source>
</reference>
<sequence length="131" mass="13344">MIFPAAEPGHRVGRARGEQRTGAPLRLAGAIVATGLAIGAVLTAGHGPARADEHTAVPDPVASAGCAAPAAAPGRSTLRFAACPRRAPSRAAAIEDGDRPDVPIGHPGRAPWPMSLSKGRNNTRERREPAG</sequence>
<accession>A0ABS0CAE4</accession>
<keyword evidence="3" id="KW-1185">Reference proteome</keyword>
<organism evidence="2 3">
    <name type="scientific">Nocardia abscessus</name>
    <dbReference type="NCBI Taxonomy" id="120957"/>
    <lineage>
        <taxon>Bacteria</taxon>
        <taxon>Bacillati</taxon>
        <taxon>Actinomycetota</taxon>
        <taxon>Actinomycetes</taxon>
        <taxon>Mycobacteriales</taxon>
        <taxon>Nocardiaceae</taxon>
        <taxon>Nocardia</taxon>
    </lineage>
</organism>
<evidence type="ECO:0000256" key="1">
    <source>
        <dbReference type="SAM" id="MobiDB-lite"/>
    </source>
</evidence>
<proteinExistence type="predicted"/>
<dbReference type="EMBL" id="JADLRE010000006">
    <property type="protein sequence ID" value="MBF6225388.1"/>
    <property type="molecule type" value="Genomic_DNA"/>
</dbReference>
<name>A0ABS0CAE4_9NOCA</name>
<evidence type="ECO:0000313" key="2">
    <source>
        <dbReference type="EMBL" id="MBF6225388.1"/>
    </source>
</evidence>
<gene>
    <name evidence="2" type="ORF">IU470_09745</name>
</gene>
<feature type="compositionally biased region" description="Basic and acidic residues" evidence="1">
    <location>
        <begin position="122"/>
        <end position="131"/>
    </location>
</feature>
<feature type="region of interest" description="Disordered" evidence="1">
    <location>
        <begin position="88"/>
        <end position="131"/>
    </location>
</feature>
<protein>
    <submittedName>
        <fullName evidence="2">Uncharacterized protein</fullName>
    </submittedName>
</protein>